<reference evidence="2 3" key="1">
    <citation type="submission" date="2021-10" db="EMBL/GenBank/DDBJ databases">
        <title>Lutispora strain m25 sp. nov., a thermophilic, non-spore-forming bacterium isolated from a lab-scale methanogenic bioreactor digesting anaerobic sludge.</title>
        <authorList>
            <person name="El Houari A."/>
            <person name="Mcdonald J."/>
        </authorList>
    </citation>
    <scope>NUCLEOTIDE SEQUENCE [LARGE SCALE GENOMIC DNA]</scope>
    <source>
        <strain evidence="3">m25</strain>
    </source>
</reference>
<comment type="caution">
    <text evidence="2">The sequence shown here is derived from an EMBL/GenBank/DDBJ whole genome shotgun (WGS) entry which is preliminary data.</text>
</comment>
<dbReference type="Pfam" id="PF14344">
    <property type="entry name" value="DUF4397"/>
    <property type="match status" value="1"/>
</dbReference>
<gene>
    <name evidence="2" type="ORF">LJD61_06480</name>
</gene>
<keyword evidence="3" id="KW-1185">Reference proteome</keyword>
<organism evidence="2 3">
    <name type="scientific">Lutispora saccharofermentans</name>
    <dbReference type="NCBI Taxonomy" id="3024236"/>
    <lineage>
        <taxon>Bacteria</taxon>
        <taxon>Bacillati</taxon>
        <taxon>Bacillota</taxon>
        <taxon>Clostridia</taxon>
        <taxon>Lutisporales</taxon>
        <taxon>Lutisporaceae</taxon>
        <taxon>Lutispora</taxon>
    </lineage>
</organism>
<dbReference type="InterPro" id="IPR025510">
    <property type="entry name" value="DUF4397"/>
</dbReference>
<evidence type="ECO:0000259" key="1">
    <source>
        <dbReference type="Pfam" id="PF14344"/>
    </source>
</evidence>
<dbReference type="EMBL" id="JAJEKE010000004">
    <property type="protein sequence ID" value="MCQ1529195.1"/>
    <property type="molecule type" value="Genomic_DNA"/>
</dbReference>
<name>A0ABT1ND58_9FIRM</name>
<accession>A0ABT1ND58</accession>
<dbReference type="Proteomes" id="UP001651880">
    <property type="component" value="Unassembled WGS sequence"/>
</dbReference>
<protein>
    <submittedName>
        <fullName evidence="2">DUF4397 domain-containing protein</fullName>
    </submittedName>
</protein>
<evidence type="ECO:0000313" key="3">
    <source>
        <dbReference type="Proteomes" id="UP001651880"/>
    </source>
</evidence>
<evidence type="ECO:0000313" key="2">
    <source>
        <dbReference type="EMBL" id="MCQ1529195.1"/>
    </source>
</evidence>
<feature type="domain" description="DUF4397" evidence="1">
    <location>
        <begin position="35"/>
        <end position="150"/>
    </location>
</feature>
<proteinExistence type="predicted"/>
<dbReference type="RefSeq" id="WP_255226715.1">
    <property type="nucleotide sequence ID" value="NZ_JAJEKE010000004.1"/>
</dbReference>
<sequence length="228" mass="24860">MAYCPLRPYMECPITAKSMSLNEAEAIEERQGGFSFIRFLHASPNTPAVDIYIDDRKAVSNLSYASMAGYSALPSTYHKINVYPMGQKGEPLLRFTISPVKGNYRTFVLSGLSPNIQHRTYIDSDETIPDNESLLRFVHISPNAPAVDVTLETGEALFSGLTFGRTEEYIRMEPGIYSLRLRAAGTPGAILGEANIALSGGRAYTMYAIGILGGSPPISAIILSDGRR</sequence>